<dbReference type="InterPro" id="IPR000551">
    <property type="entry name" value="MerR-type_HTH_dom"/>
</dbReference>
<dbReference type="InParanoid" id="A0A543AQ51"/>
<evidence type="ECO:0000256" key="2">
    <source>
        <dbReference type="SAM" id="Coils"/>
    </source>
</evidence>
<dbReference type="SUPFAM" id="SSF55136">
    <property type="entry name" value="Probable bacterial effector-binding domain"/>
    <property type="match status" value="1"/>
</dbReference>
<dbReference type="PANTHER" id="PTHR30204">
    <property type="entry name" value="REDOX-CYCLING DRUG-SENSING TRANSCRIPTIONAL ACTIVATOR SOXR"/>
    <property type="match status" value="1"/>
</dbReference>
<proteinExistence type="predicted"/>
<evidence type="ECO:0000256" key="1">
    <source>
        <dbReference type="ARBA" id="ARBA00023125"/>
    </source>
</evidence>
<dbReference type="SMART" id="SM00871">
    <property type="entry name" value="AraC_E_bind"/>
    <property type="match status" value="1"/>
</dbReference>
<comment type="caution">
    <text evidence="4">The sequence shown here is derived from an EMBL/GenBank/DDBJ whole genome shotgun (WGS) entry which is preliminary data.</text>
</comment>
<dbReference type="Proteomes" id="UP000317043">
    <property type="component" value="Unassembled WGS sequence"/>
</dbReference>
<protein>
    <submittedName>
        <fullName evidence="4">DNA-binding transcriptional MerR regulator</fullName>
    </submittedName>
</protein>
<dbReference type="InterPro" id="IPR009061">
    <property type="entry name" value="DNA-bd_dom_put_sf"/>
</dbReference>
<dbReference type="Pfam" id="PF13411">
    <property type="entry name" value="MerR_1"/>
    <property type="match status" value="1"/>
</dbReference>
<dbReference type="InterPro" id="IPR047057">
    <property type="entry name" value="MerR_fam"/>
</dbReference>
<sequence>MFAIGDFARLGRVSVRMLRHYDALGLLQPARVDPATGYRFYEARQLSRLNRIVALKELGFNLKQVHRMIDEDVSLSHLLDLFRTRHAELETELAESRARLINVEARMAAIDREGRMPDLEVLVKPIPATRVAELTGLADSYASDDITPVIRPLFEQLCGKLEAASVRGTGPGVATYESRGEQVLIHAAIPVDLPLGERHGVTVVDLPAIEAATLVHHGSMENSDDSMQALARWIEDHGYRSTGFAREISLECPEDEDDWVTELQESIEKRDDRS</sequence>
<dbReference type="InterPro" id="IPR011256">
    <property type="entry name" value="Reg_factor_effector_dom_sf"/>
</dbReference>
<evidence type="ECO:0000259" key="3">
    <source>
        <dbReference type="PROSITE" id="PS50937"/>
    </source>
</evidence>
<dbReference type="Gene3D" id="3.20.80.10">
    <property type="entry name" value="Regulatory factor, effector binding domain"/>
    <property type="match status" value="1"/>
</dbReference>
<keyword evidence="2" id="KW-0175">Coiled coil</keyword>
<dbReference type="InterPro" id="IPR010499">
    <property type="entry name" value="AraC_E-bd"/>
</dbReference>
<dbReference type="SUPFAM" id="SSF46955">
    <property type="entry name" value="Putative DNA-binding domain"/>
    <property type="match status" value="1"/>
</dbReference>
<dbReference type="GO" id="GO:0003677">
    <property type="term" value="F:DNA binding"/>
    <property type="evidence" value="ECO:0007669"/>
    <property type="project" value="UniProtKB-KW"/>
</dbReference>
<dbReference type="RefSeq" id="WP_142034011.1">
    <property type="nucleotide sequence ID" value="NZ_JBHTGS010000002.1"/>
</dbReference>
<evidence type="ECO:0000313" key="5">
    <source>
        <dbReference type="Proteomes" id="UP000317043"/>
    </source>
</evidence>
<evidence type="ECO:0000313" key="4">
    <source>
        <dbReference type="EMBL" id="TQL74710.1"/>
    </source>
</evidence>
<feature type="coiled-coil region" evidence="2">
    <location>
        <begin position="79"/>
        <end position="113"/>
    </location>
</feature>
<dbReference type="PROSITE" id="PS50937">
    <property type="entry name" value="HTH_MERR_2"/>
    <property type="match status" value="1"/>
</dbReference>
<dbReference type="AlphaFoldDB" id="A0A543AQ51"/>
<dbReference type="InterPro" id="IPR029442">
    <property type="entry name" value="GyrI-like"/>
</dbReference>
<feature type="domain" description="HTH merR-type" evidence="3">
    <location>
        <begin position="1"/>
        <end position="71"/>
    </location>
</feature>
<dbReference type="GO" id="GO:0003700">
    <property type="term" value="F:DNA-binding transcription factor activity"/>
    <property type="evidence" value="ECO:0007669"/>
    <property type="project" value="InterPro"/>
</dbReference>
<dbReference type="EMBL" id="VFOW01000001">
    <property type="protein sequence ID" value="TQL74710.1"/>
    <property type="molecule type" value="Genomic_DNA"/>
</dbReference>
<gene>
    <name evidence="4" type="ORF">FB566_0196</name>
</gene>
<keyword evidence="5" id="KW-1185">Reference proteome</keyword>
<name>A0A543AQ51_9ACTN</name>
<keyword evidence="1 4" id="KW-0238">DNA-binding</keyword>
<dbReference type="SMART" id="SM00422">
    <property type="entry name" value="HTH_MERR"/>
    <property type="match status" value="1"/>
</dbReference>
<dbReference type="CDD" id="cd01107">
    <property type="entry name" value="HTH_BmrR"/>
    <property type="match status" value="1"/>
</dbReference>
<organism evidence="4 5">
    <name type="scientific">Stackebrandtia endophytica</name>
    <dbReference type="NCBI Taxonomy" id="1496996"/>
    <lineage>
        <taxon>Bacteria</taxon>
        <taxon>Bacillati</taxon>
        <taxon>Actinomycetota</taxon>
        <taxon>Actinomycetes</taxon>
        <taxon>Glycomycetales</taxon>
        <taxon>Glycomycetaceae</taxon>
        <taxon>Stackebrandtia</taxon>
    </lineage>
</organism>
<dbReference type="Pfam" id="PF06445">
    <property type="entry name" value="GyrI-like"/>
    <property type="match status" value="1"/>
</dbReference>
<accession>A0A543AQ51</accession>
<dbReference type="Gene3D" id="1.10.1660.10">
    <property type="match status" value="1"/>
</dbReference>
<reference evidence="4 5" key="1">
    <citation type="submission" date="2019-06" db="EMBL/GenBank/DDBJ databases">
        <title>Sequencing the genomes of 1000 actinobacteria strains.</title>
        <authorList>
            <person name="Klenk H.-P."/>
        </authorList>
    </citation>
    <scope>NUCLEOTIDE SEQUENCE [LARGE SCALE GENOMIC DNA]</scope>
    <source>
        <strain evidence="4 5">DSM 45928</strain>
    </source>
</reference>
<dbReference type="PANTHER" id="PTHR30204:SF97">
    <property type="entry name" value="MERR FAMILY REGULATORY PROTEIN"/>
    <property type="match status" value="1"/>
</dbReference>
<dbReference type="OrthoDB" id="7849865at2"/>